<protein>
    <submittedName>
        <fullName evidence="2">Universal stress protein</fullName>
    </submittedName>
</protein>
<evidence type="ECO:0000259" key="1">
    <source>
        <dbReference type="Pfam" id="PF00582"/>
    </source>
</evidence>
<proteinExistence type="predicted"/>
<reference evidence="2" key="1">
    <citation type="submission" date="2020-05" db="EMBL/GenBank/DDBJ databases">
        <authorList>
            <person name="Zhu T."/>
            <person name="Keshari N."/>
            <person name="Lu X."/>
        </authorList>
    </citation>
    <scope>NUCLEOTIDE SEQUENCE</scope>
    <source>
        <strain evidence="2">NK1-12</strain>
    </source>
</reference>
<organism evidence="2">
    <name type="scientific">Leptolyngbya sp. NK1-12</name>
    <dbReference type="NCBI Taxonomy" id="2547451"/>
    <lineage>
        <taxon>Bacteria</taxon>
        <taxon>Bacillati</taxon>
        <taxon>Cyanobacteriota</taxon>
        <taxon>Cyanophyceae</taxon>
        <taxon>Leptolyngbyales</taxon>
        <taxon>Leptolyngbyaceae</taxon>
        <taxon>Leptolyngbya group</taxon>
        <taxon>Leptolyngbya</taxon>
    </lineage>
</organism>
<name>A0AA96WJH8_9CYAN</name>
<accession>A0AA96WJH8</accession>
<dbReference type="InterPro" id="IPR014729">
    <property type="entry name" value="Rossmann-like_a/b/a_fold"/>
</dbReference>
<dbReference type="Pfam" id="PF00582">
    <property type="entry name" value="Usp"/>
    <property type="match status" value="1"/>
</dbReference>
<dbReference type="InterPro" id="IPR006016">
    <property type="entry name" value="UspA"/>
</dbReference>
<dbReference type="CDD" id="cd00293">
    <property type="entry name" value="USP-like"/>
    <property type="match status" value="1"/>
</dbReference>
<dbReference type="EMBL" id="CP053586">
    <property type="protein sequence ID" value="WNZ26693.1"/>
    <property type="molecule type" value="Genomic_DNA"/>
</dbReference>
<dbReference type="SUPFAM" id="SSF52402">
    <property type="entry name" value="Adenine nucleotide alpha hydrolases-like"/>
    <property type="match status" value="1"/>
</dbReference>
<feature type="domain" description="UspA" evidence="1">
    <location>
        <begin position="35"/>
        <end position="193"/>
    </location>
</feature>
<gene>
    <name evidence="2" type="ORF">HJG54_19055</name>
</gene>
<dbReference type="AlphaFoldDB" id="A0AA96WJH8"/>
<evidence type="ECO:0000313" key="2">
    <source>
        <dbReference type="EMBL" id="WNZ26693.1"/>
    </source>
</evidence>
<sequence>MLLRLQNALGQDNLSEQMLLYPGLNLDKSSEINGNFVIGYNGSPNSQTALDFILWMAYQTRLATQKQVTVHVVYVIDCYNSLESTIPKAPLDRLDLQEAANCHLPSAERFGFQCDTGTLSRPSGTQVAERQSSTVSLANTLEQVDRILWQARCLSDEWRGSLEAHLRFGAVATELQQVVEAQAADLLFVGCSDITHPLVQQLVPCSPCPILGIPTELEAV</sequence>
<dbReference type="Gene3D" id="3.40.50.620">
    <property type="entry name" value="HUPs"/>
    <property type="match status" value="1"/>
</dbReference>